<feature type="domain" description="Mce/MlaD" evidence="4">
    <location>
        <begin position="39"/>
        <end position="111"/>
    </location>
</feature>
<proteinExistence type="predicted"/>
<evidence type="ECO:0000313" key="6">
    <source>
        <dbReference type="Proteomes" id="UP000243807"/>
    </source>
</evidence>
<organism evidence="5 6">
    <name type="scientific">Acidihalobacter ferrooxydans</name>
    <dbReference type="NCBI Taxonomy" id="1765967"/>
    <lineage>
        <taxon>Bacteria</taxon>
        <taxon>Pseudomonadati</taxon>
        <taxon>Pseudomonadota</taxon>
        <taxon>Gammaproteobacteria</taxon>
        <taxon>Chromatiales</taxon>
        <taxon>Ectothiorhodospiraceae</taxon>
        <taxon>Acidihalobacter</taxon>
    </lineage>
</organism>
<dbReference type="STRING" id="1765967.BW247_04695"/>
<dbReference type="EMBL" id="CP019434">
    <property type="protein sequence ID" value="APZ42473.1"/>
    <property type="molecule type" value="Genomic_DNA"/>
</dbReference>
<keyword evidence="3" id="KW-1133">Transmembrane helix</keyword>
<evidence type="ECO:0000256" key="3">
    <source>
        <dbReference type="SAM" id="Phobius"/>
    </source>
</evidence>
<sequence>MEDRSHALIALAFLAIFGIGSIALFMWVSHGPKEDRYYDIVTTHSAGGVQPQAGVYFKGLQVGSVKSLNFDPQDPRKVIIHIAVYPKAYITHATYATFSFGGITGMSNVDLHVAANGDTTPLATSATHPARIPLRSGMLASLEKSGKLDMKRVGSILNRVNDLLNASNRKQVAQLLDNLNTASARLATLERQLQPTLKSLPQLSAQLKELLAATRRLETRAQQPLAAATTTARAVTRLSNSGTRTLSGINNLEPRINVLVGRLNRTITEVQQLTHELNSQPQSLVFGPSSRRPGPGEPGFHAPSTQ</sequence>
<dbReference type="PANTHER" id="PTHR36698">
    <property type="entry name" value="BLL5892 PROTEIN"/>
    <property type="match status" value="1"/>
</dbReference>
<dbReference type="PANTHER" id="PTHR36698:SF2">
    <property type="entry name" value="MCE_MLAD DOMAIN-CONTAINING PROTEIN"/>
    <property type="match status" value="1"/>
</dbReference>
<evidence type="ECO:0000259" key="4">
    <source>
        <dbReference type="Pfam" id="PF02470"/>
    </source>
</evidence>
<dbReference type="Pfam" id="PF02470">
    <property type="entry name" value="MlaD"/>
    <property type="match status" value="1"/>
</dbReference>
<gene>
    <name evidence="5" type="ORF">BW247_04695</name>
</gene>
<feature type="region of interest" description="Disordered" evidence="2">
    <location>
        <begin position="278"/>
        <end position="306"/>
    </location>
</feature>
<evidence type="ECO:0000256" key="1">
    <source>
        <dbReference type="SAM" id="Coils"/>
    </source>
</evidence>
<keyword evidence="1" id="KW-0175">Coiled coil</keyword>
<dbReference type="OrthoDB" id="9806984at2"/>
<dbReference type="InterPro" id="IPR003399">
    <property type="entry name" value="Mce/MlaD"/>
</dbReference>
<dbReference type="RefSeq" id="WP_076836102.1">
    <property type="nucleotide sequence ID" value="NZ_CP019434.1"/>
</dbReference>
<keyword evidence="3" id="KW-0812">Transmembrane</keyword>
<feature type="transmembrane region" description="Helical" evidence="3">
    <location>
        <begin position="6"/>
        <end position="28"/>
    </location>
</feature>
<accession>A0A1P8UF43</accession>
<dbReference type="Proteomes" id="UP000243807">
    <property type="component" value="Chromosome"/>
</dbReference>
<evidence type="ECO:0000313" key="5">
    <source>
        <dbReference type="EMBL" id="APZ42473.1"/>
    </source>
</evidence>
<reference evidence="5 6" key="1">
    <citation type="submission" date="2017-01" db="EMBL/GenBank/DDBJ databases">
        <title>Draft sequence of Acidihalobacter ferrooxidans strain DSM 14175 (strain V8).</title>
        <authorList>
            <person name="Khaleque H.N."/>
            <person name="Ramsay J.P."/>
            <person name="Murphy R.J.T."/>
            <person name="Kaksonen A.H."/>
            <person name="Boxall N.J."/>
            <person name="Watkin E.L.J."/>
        </authorList>
    </citation>
    <scope>NUCLEOTIDE SEQUENCE [LARGE SCALE GENOMIC DNA]</scope>
    <source>
        <strain evidence="5 6">V8</strain>
    </source>
</reference>
<keyword evidence="3" id="KW-0472">Membrane</keyword>
<keyword evidence="6" id="KW-1185">Reference proteome</keyword>
<protein>
    <recommendedName>
        <fullName evidence="4">Mce/MlaD domain-containing protein</fullName>
    </recommendedName>
</protein>
<evidence type="ECO:0000256" key="2">
    <source>
        <dbReference type="SAM" id="MobiDB-lite"/>
    </source>
</evidence>
<name>A0A1P8UF43_9GAMM</name>
<dbReference type="KEGG" id="afy:BW247_04695"/>
<feature type="coiled-coil region" evidence="1">
    <location>
        <begin position="172"/>
        <end position="220"/>
    </location>
</feature>
<dbReference type="AlphaFoldDB" id="A0A1P8UF43"/>
<dbReference type="Gene3D" id="1.10.287.2610">
    <property type="match status" value="1"/>
</dbReference>